<organism evidence="4 5">
    <name type="scientific">Mesorhabditis spiculigera</name>
    <dbReference type="NCBI Taxonomy" id="96644"/>
    <lineage>
        <taxon>Eukaryota</taxon>
        <taxon>Metazoa</taxon>
        <taxon>Ecdysozoa</taxon>
        <taxon>Nematoda</taxon>
        <taxon>Chromadorea</taxon>
        <taxon>Rhabditida</taxon>
        <taxon>Rhabditina</taxon>
        <taxon>Rhabditomorpha</taxon>
        <taxon>Rhabditoidea</taxon>
        <taxon>Rhabditidae</taxon>
        <taxon>Mesorhabditinae</taxon>
        <taxon>Mesorhabditis</taxon>
    </lineage>
</organism>
<evidence type="ECO:0000256" key="1">
    <source>
        <dbReference type="SAM" id="MobiDB-lite"/>
    </source>
</evidence>
<feature type="region of interest" description="Disordered" evidence="1">
    <location>
        <begin position="1"/>
        <end position="38"/>
    </location>
</feature>
<dbReference type="InterPro" id="IPR003595">
    <property type="entry name" value="Tyr_Pase_cat"/>
</dbReference>
<feature type="non-terminal residue" evidence="4">
    <location>
        <position position="1"/>
    </location>
</feature>
<feature type="compositionally biased region" description="Polar residues" evidence="1">
    <location>
        <begin position="25"/>
        <end position="38"/>
    </location>
</feature>
<keyword evidence="5" id="KW-1185">Reference proteome</keyword>
<dbReference type="PRINTS" id="PR00700">
    <property type="entry name" value="PRTYPHPHTASE"/>
</dbReference>
<evidence type="ECO:0000259" key="3">
    <source>
        <dbReference type="PROSITE" id="PS50056"/>
    </source>
</evidence>
<name>A0AA36C6R9_9BILA</name>
<dbReference type="InterPro" id="IPR052782">
    <property type="entry name" value="Oocyte-zygote_transition_reg"/>
</dbReference>
<dbReference type="SUPFAM" id="SSF52799">
    <property type="entry name" value="(Phosphotyrosine protein) phosphatases II"/>
    <property type="match status" value="1"/>
</dbReference>
<evidence type="ECO:0000259" key="2">
    <source>
        <dbReference type="PROSITE" id="PS50055"/>
    </source>
</evidence>
<evidence type="ECO:0008006" key="6">
    <source>
        <dbReference type="Google" id="ProtNLM"/>
    </source>
</evidence>
<dbReference type="Proteomes" id="UP001177023">
    <property type="component" value="Unassembled WGS sequence"/>
</dbReference>
<dbReference type="PROSITE" id="PS50055">
    <property type="entry name" value="TYR_PHOSPHATASE_PTP"/>
    <property type="match status" value="1"/>
</dbReference>
<dbReference type="PANTHER" id="PTHR46163">
    <property type="entry name" value="TYROSINE-PROTEIN PHOSPHATASE-RELATED"/>
    <property type="match status" value="1"/>
</dbReference>
<dbReference type="InterPro" id="IPR000387">
    <property type="entry name" value="Tyr_Pase_dom"/>
</dbReference>
<gene>
    <name evidence="4" type="ORF">MSPICULIGERA_LOCUS2116</name>
</gene>
<comment type="caution">
    <text evidence="4">The sequence shown here is derived from an EMBL/GenBank/DDBJ whole genome shotgun (WGS) entry which is preliminary data.</text>
</comment>
<dbReference type="SMART" id="SM00194">
    <property type="entry name" value="PTPc"/>
    <property type="match status" value="1"/>
</dbReference>
<proteinExistence type="predicted"/>
<accession>A0AA36C6R9</accession>
<dbReference type="InterPro" id="IPR029021">
    <property type="entry name" value="Prot-tyrosine_phosphatase-like"/>
</dbReference>
<dbReference type="CDD" id="cd00047">
    <property type="entry name" value="PTPc"/>
    <property type="match status" value="1"/>
</dbReference>
<dbReference type="Gene3D" id="3.90.190.10">
    <property type="entry name" value="Protein tyrosine phosphatase superfamily"/>
    <property type="match status" value="1"/>
</dbReference>
<sequence length="373" mass="42384">MPPKGKGGTPRTKTSKGAEKKPVTRKQSSTDTCAPKTLPTQTLTRTKSFFNLAIQPEYQALVTQFVIMSLDKTMLQLRTEFLNHKRVADKADTVAFLQNQPKNRYKDVPCLDNCRVKLTGVENDYIHANYVSTPKSDKRFICCQAPITETQADHWRMVVQEKVEHMLMLCNFIEAKPKCTEYFPTPAEREKTFGPFTITLISCDKIKWEGTSTAVVMMSTLKIKKDGVKVHDCTHYHWIDWPDRGVPKPDLAPFELLSRMAGSTMPILIHCSAGIGRTGALVLLQYTLEAMNKGQPVKSMADFLLKVREQRANSVQTDAQYVYVHMMLLNYFQKEGLIVDGTLQKKFKDHFAPNYHKFAAAAETKLDDKPKKK</sequence>
<dbReference type="AlphaFoldDB" id="A0AA36C6R9"/>
<dbReference type="SMART" id="SM00404">
    <property type="entry name" value="PTPc_motif"/>
    <property type="match status" value="1"/>
</dbReference>
<evidence type="ECO:0000313" key="4">
    <source>
        <dbReference type="EMBL" id="CAJ0562411.1"/>
    </source>
</evidence>
<evidence type="ECO:0000313" key="5">
    <source>
        <dbReference type="Proteomes" id="UP001177023"/>
    </source>
</evidence>
<feature type="domain" description="Tyrosine specific protein phosphatases" evidence="3">
    <location>
        <begin position="262"/>
        <end position="322"/>
    </location>
</feature>
<protein>
    <recommendedName>
        <fullName evidence="6">Protein-tyrosine phosphatase</fullName>
    </recommendedName>
</protein>
<dbReference type="InterPro" id="IPR000242">
    <property type="entry name" value="PTP_cat"/>
</dbReference>
<reference evidence="4" key="1">
    <citation type="submission" date="2023-06" db="EMBL/GenBank/DDBJ databases">
        <authorList>
            <person name="Delattre M."/>
        </authorList>
    </citation>
    <scope>NUCLEOTIDE SEQUENCE</scope>
    <source>
        <strain evidence="4">AF72</strain>
    </source>
</reference>
<dbReference type="EMBL" id="CATQJA010000645">
    <property type="protein sequence ID" value="CAJ0562411.1"/>
    <property type="molecule type" value="Genomic_DNA"/>
</dbReference>
<dbReference type="PROSITE" id="PS00383">
    <property type="entry name" value="TYR_PHOSPHATASE_1"/>
    <property type="match status" value="1"/>
</dbReference>
<dbReference type="PROSITE" id="PS50056">
    <property type="entry name" value="TYR_PHOSPHATASE_2"/>
    <property type="match status" value="1"/>
</dbReference>
<dbReference type="GO" id="GO:0004725">
    <property type="term" value="F:protein tyrosine phosphatase activity"/>
    <property type="evidence" value="ECO:0007669"/>
    <property type="project" value="InterPro"/>
</dbReference>
<dbReference type="PANTHER" id="PTHR46163:SF5">
    <property type="entry name" value="TYROSINE-PROTEIN PHOSPHATASE"/>
    <property type="match status" value="1"/>
</dbReference>
<dbReference type="Pfam" id="PF00102">
    <property type="entry name" value="Y_phosphatase"/>
    <property type="match status" value="1"/>
</dbReference>
<feature type="domain" description="Tyrosine-protein phosphatase" evidence="2">
    <location>
        <begin position="77"/>
        <end position="331"/>
    </location>
</feature>
<dbReference type="InterPro" id="IPR016130">
    <property type="entry name" value="Tyr_Pase_AS"/>
</dbReference>